<keyword evidence="5" id="KW-1185">Reference proteome</keyword>
<accession>A0A918XBY3</accession>
<dbReference type="NCBIfam" id="NF003819">
    <property type="entry name" value="PRK05412.1"/>
    <property type="match status" value="1"/>
</dbReference>
<dbReference type="PANTHER" id="PTHR30476:SF0">
    <property type="entry name" value="UPF0234 PROTEIN YAJQ"/>
    <property type="match status" value="1"/>
</dbReference>
<keyword evidence="1 3" id="KW-0547">Nucleotide-binding</keyword>
<dbReference type="InterPro" id="IPR007551">
    <property type="entry name" value="YajQ/Smlt4090-like"/>
</dbReference>
<dbReference type="AlphaFoldDB" id="A0A918XBY3"/>
<dbReference type="InterPro" id="IPR036183">
    <property type="entry name" value="YajQ-like_sf"/>
</dbReference>
<proteinExistence type="inferred from homology"/>
<organism evidence="4 5">
    <name type="scientific">Nocardiopsis kunsanensis</name>
    <dbReference type="NCBI Taxonomy" id="141693"/>
    <lineage>
        <taxon>Bacteria</taxon>
        <taxon>Bacillati</taxon>
        <taxon>Actinomycetota</taxon>
        <taxon>Actinomycetes</taxon>
        <taxon>Streptosporangiales</taxon>
        <taxon>Nocardiopsidaceae</taxon>
        <taxon>Nocardiopsis</taxon>
    </lineage>
</organism>
<dbReference type="SUPFAM" id="SSF89963">
    <property type="entry name" value="YajQ-like"/>
    <property type="match status" value="2"/>
</dbReference>
<evidence type="ECO:0000256" key="3">
    <source>
        <dbReference type="HAMAP-Rule" id="MF_00632"/>
    </source>
</evidence>
<dbReference type="GO" id="GO:0000166">
    <property type="term" value="F:nucleotide binding"/>
    <property type="evidence" value="ECO:0007669"/>
    <property type="project" value="UniProtKB-UniRule"/>
</dbReference>
<comment type="similarity">
    <text evidence="2 3">Belongs to the YajQ family.</text>
</comment>
<dbReference type="Gene3D" id="3.30.70.860">
    <property type="match status" value="1"/>
</dbReference>
<dbReference type="GO" id="GO:0005829">
    <property type="term" value="C:cytosol"/>
    <property type="evidence" value="ECO:0007669"/>
    <property type="project" value="TreeGrafter"/>
</dbReference>
<name>A0A918XBY3_9ACTN</name>
<dbReference type="EMBL" id="BMXL01000007">
    <property type="protein sequence ID" value="GHD23359.1"/>
    <property type="molecule type" value="Genomic_DNA"/>
</dbReference>
<reference evidence="4 5" key="1">
    <citation type="journal article" date="2014" name="Int. J. Syst. Evol. Microbiol.">
        <title>Complete genome sequence of Corynebacterium casei LMG S-19264T (=DSM 44701T), isolated from a smear-ripened cheese.</title>
        <authorList>
            <consortium name="US DOE Joint Genome Institute (JGI-PGF)"/>
            <person name="Walter F."/>
            <person name="Albersmeier A."/>
            <person name="Kalinowski J."/>
            <person name="Ruckert C."/>
        </authorList>
    </citation>
    <scope>NUCLEOTIDE SEQUENCE [LARGE SCALE GENOMIC DNA]</scope>
    <source>
        <strain evidence="4 5">KCTC 19473</strain>
    </source>
</reference>
<dbReference type="CDD" id="cd11740">
    <property type="entry name" value="YajQ_like"/>
    <property type="match status" value="1"/>
</dbReference>
<evidence type="ECO:0000256" key="2">
    <source>
        <dbReference type="ARBA" id="ARBA00093450"/>
    </source>
</evidence>
<dbReference type="Gene3D" id="3.30.70.990">
    <property type="entry name" value="YajQ-like, domain 2"/>
    <property type="match status" value="1"/>
</dbReference>
<evidence type="ECO:0000256" key="1">
    <source>
        <dbReference type="ARBA" id="ARBA00022741"/>
    </source>
</evidence>
<comment type="function">
    <text evidence="3">Nucleotide-binding protein.</text>
</comment>
<protein>
    <recommendedName>
        <fullName evidence="3">Nucleotide-binding protein GCM10007147_18480</fullName>
    </recommendedName>
</protein>
<evidence type="ECO:0000313" key="4">
    <source>
        <dbReference type="EMBL" id="GHD23359.1"/>
    </source>
</evidence>
<gene>
    <name evidence="4" type="ORF">GCM10007147_18480</name>
</gene>
<dbReference type="InterPro" id="IPR035570">
    <property type="entry name" value="UPF0234_N"/>
</dbReference>
<dbReference type="HAMAP" id="MF_00632">
    <property type="entry name" value="UPF0234"/>
    <property type="match status" value="1"/>
</dbReference>
<comment type="caution">
    <text evidence="4">The sequence shown here is derived from an EMBL/GenBank/DDBJ whole genome shotgun (WGS) entry which is preliminary data.</text>
</comment>
<evidence type="ECO:0000313" key="5">
    <source>
        <dbReference type="Proteomes" id="UP000654947"/>
    </source>
</evidence>
<dbReference type="Proteomes" id="UP000654947">
    <property type="component" value="Unassembled WGS sequence"/>
</dbReference>
<dbReference type="Pfam" id="PF04461">
    <property type="entry name" value="YajQ"/>
    <property type="match status" value="1"/>
</dbReference>
<sequence length="176" mass="19569">MTDESERGVASVAAESSFDVVSKVDHQEVDNAVNQAAKELSQRFDFRGTGTTVSRQGDSALEIRSGTEERANAALDVLKEKLIKRKLSLKILDVPDEPKPSGKEYRLQIGLKEGISTEDAKKISKYIRDEGPKGVKAQVQGDELRVSSKKKDDLQTVQTLVKEKDFDLALQFVNYR</sequence>
<dbReference type="InterPro" id="IPR035571">
    <property type="entry name" value="UPF0234-like_C"/>
</dbReference>
<dbReference type="FunFam" id="3.30.70.860:FF:000004">
    <property type="entry name" value="UPF0234 protein AWC22_11905"/>
    <property type="match status" value="1"/>
</dbReference>
<dbReference type="PANTHER" id="PTHR30476">
    <property type="entry name" value="UPF0234 PROTEIN YAJQ"/>
    <property type="match status" value="1"/>
</dbReference>